<protein>
    <submittedName>
        <fullName evidence="2">NAD(P)H-binding protein</fullName>
    </submittedName>
</protein>
<feature type="domain" description="NAD(P)-binding" evidence="1">
    <location>
        <begin position="15"/>
        <end position="177"/>
    </location>
</feature>
<proteinExistence type="predicted"/>
<dbReference type="RefSeq" id="WP_239677140.1">
    <property type="nucleotide sequence ID" value="NZ_CP070499.1"/>
</dbReference>
<dbReference type="Gene3D" id="3.90.25.10">
    <property type="entry name" value="UDP-galactose 4-epimerase, domain 1"/>
    <property type="match status" value="1"/>
</dbReference>
<sequence>MTKSADPASPLLVLGGTGKTGRRVVAELTAAGWPVRTASRSATTRFDWHDQRTWEPAVTGASGVYLVLDDADDGSALRSFVALATARGVRRLVLLSSREGRDLAFEGSLAAERTVQESGVEWTILRPVWFAQNFSEEPFLSSGVAGGDVAYSSGDGAHPFIDATDIAQVAAAALTRPGHAGQTYELSGPRALTIPEAVAEIAAATGRELRTRPLTPEEHVEHLVAQGYYPRATAETVGGLFAFIRAGHDAYLSDGVRRALGREPRDFTEYVKATAANGGWRHAAN</sequence>
<dbReference type="KEGG" id="nhy:JQS43_00850"/>
<dbReference type="InterPro" id="IPR051604">
    <property type="entry name" value="Ergot_Alk_Oxidoreductase"/>
</dbReference>
<keyword evidence="3" id="KW-1185">Reference proteome</keyword>
<dbReference type="EMBL" id="CP070499">
    <property type="protein sequence ID" value="QSB14975.1"/>
    <property type="molecule type" value="Genomic_DNA"/>
</dbReference>
<accession>A0A895YFV8</accession>
<gene>
    <name evidence="2" type="ORF">JQS43_00850</name>
</gene>
<name>A0A895YFV8_9ACTN</name>
<dbReference type="InterPro" id="IPR036291">
    <property type="entry name" value="NAD(P)-bd_dom_sf"/>
</dbReference>
<reference evidence="2" key="1">
    <citation type="submission" date="2021-02" db="EMBL/GenBank/DDBJ databases">
        <title>Natrosporangium hydrolyticum gen. nov., sp. nov, a haloalkaliphilic actinobacterium from a soda solonchak soil.</title>
        <authorList>
            <person name="Sorokin D.Y."/>
            <person name="Khijniak T.V."/>
            <person name="Zakharycheva A.P."/>
            <person name="Boueva O.V."/>
            <person name="Ariskina E.V."/>
            <person name="Hahnke R.L."/>
            <person name="Bunk B."/>
            <person name="Sproer C."/>
            <person name="Schumann P."/>
            <person name="Evtushenko L.I."/>
            <person name="Kublanov I.V."/>
        </authorList>
    </citation>
    <scope>NUCLEOTIDE SEQUENCE</scope>
    <source>
        <strain evidence="2">DSM 106523</strain>
    </source>
</reference>
<evidence type="ECO:0000313" key="2">
    <source>
        <dbReference type="EMBL" id="QSB14975.1"/>
    </source>
</evidence>
<dbReference type="PANTHER" id="PTHR43162">
    <property type="match status" value="1"/>
</dbReference>
<dbReference type="Pfam" id="PF13460">
    <property type="entry name" value="NAD_binding_10"/>
    <property type="match status" value="1"/>
</dbReference>
<dbReference type="SUPFAM" id="SSF51735">
    <property type="entry name" value="NAD(P)-binding Rossmann-fold domains"/>
    <property type="match status" value="1"/>
</dbReference>
<dbReference type="Gene3D" id="3.40.50.720">
    <property type="entry name" value="NAD(P)-binding Rossmann-like Domain"/>
    <property type="match status" value="1"/>
</dbReference>
<dbReference type="InterPro" id="IPR016040">
    <property type="entry name" value="NAD(P)-bd_dom"/>
</dbReference>
<dbReference type="AlphaFoldDB" id="A0A895YFV8"/>
<dbReference type="PANTHER" id="PTHR43162:SF1">
    <property type="entry name" value="PRESTALK A DIFFERENTIATION PROTEIN A"/>
    <property type="match status" value="1"/>
</dbReference>
<dbReference type="Proteomes" id="UP000662857">
    <property type="component" value="Chromosome"/>
</dbReference>
<evidence type="ECO:0000313" key="3">
    <source>
        <dbReference type="Proteomes" id="UP000662857"/>
    </source>
</evidence>
<organism evidence="2 3">
    <name type="scientific">Natronosporangium hydrolyticum</name>
    <dbReference type="NCBI Taxonomy" id="2811111"/>
    <lineage>
        <taxon>Bacteria</taxon>
        <taxon>Bacillati</taxon>
        <taxon>Actinomycetota</taxon>
        <taxon>Actinomycetes</taxon>
        <taxon>Micromonosporales</taxon>
        <taxon>Micromonosporaceae</taxon>
        <taxon>Natronosporangium</taxon>
    </lineage>
</organism>
<evidence type="ECO:0000259" key="1">
    <source>
        <dbReference type="Pfam" id="PF13460"/>
    </source>
</evidence>